<keyword evidence="2" id="KW-1185">Reference proteome</keyword>
<evidence type="ECO:0000313" key="2">
    <source>
        <dbReference type="Proteomes" id="UP000291078"/>
    </source>
</evidence>
<gene>
    <name evidence="1" type="ORF">EV147_0294</name>
</gene>
<dbReference type="EMBL" id="SGXM01000001">
    <property type="protein sequence ID" value="RZT41307.1"/>
    <property type="molecule type" value="Genomic_DNA"/>
</dbReference>
<sequence>MLPLKGSGFAMAMYESDITQFLKTLKQERPALEAEQREGRNLLWDKAPIDLEERARANESRVAQRPYVYSSDN</sequence>
<proteinExistence type="predicted"/>
<evidence type="ECO:0000313" key="1">
    <source>
        <dbReference type="EMBL" id="RZT41307.1"/>
    </source>
</evidence>
<accession>A0A4Q7S623</accession>
<dbReference type="InterPro" id="IPR021853">
    <property type="entry name" value="DUF3460"/>
</dbReference>
<protein>
    <submittedName>
        <fullName evidence="1">Uncharacterized protein DUF3460</fullName>
    </submittedName>
</protein>
<dbReference type="Pfam" id="PF11943">
    <property type="entry name" value="DUF3460"/>
    <property type="match status" value="1"/>
</dbReference>
<dbReference type="AlphaFoldDB" id="A0A4Q7S623"/>
<reference evidence="1 2" key="1">
    <citation type="journal article" date="2015" name="Stand. Genomic Sci.">
        <title>Genomic Encyclopedia of Bacterial and Archaeal Type Strains, Phase III: the genomes of soil and plant-associated and newly described type strains.</title>
        <authorList>
            <person name="Whitman W.B."/>
            <person name="Woyke T."/>
            <person name="Klenk H.P."/>
            <person name="Zhou Y."/>
            <person name="Lilburn T.G."/>
            <person name="Beck B.J."/>
            <person name="De Vos P."/>
            <person name="Vandamme P."/>
            <person name="Eisen J.A."/>
            <person name="Garrity G."/>
            <person name="Hugenholtz P."/>
            <person name="Kyrpides N.C."/>
        </authorList>
    </citation>
    <scope>NUCLEOTIDE SEQUENCE [LARGE SCALE GENOMIC DNA]</scope>
    <source>
        <strain evidence="1 2">ASC-9842</strain>
    </source>
</reference>
<organism evidence="1 2">
    <name type="scientific">Cupriavidus agavae</name>
    <dbReference type="NCBI Taxonomy" id="1001822"/>
    <lineage>
        <taxon>Bacteria</taxon>
        <taxon>Pseudomonadati</taxon>
        <taxon>Pseudomonadota</taxon>
        <taxon>Betaproteobacteria</taxon>
        <taxon>Burkholderiales</taxon>
        <taxon>Burkholderiaceae</taxon>
        <taxon>Cupriavidus</taxon>
    </lineage>
</organism>
<dbReference type="Proteomes" id="UP000291078">
    <property type="component" value="Unassembled WGS sequence"/>
</dbReference>
<comment type="caution">
    <text evidence="1">The sequence shown here is derived from an EMBL/GenBank/DDBJ whole genome shotgun (WGS) entry which is preliminary data.</text>
</comment>
<name>A0A4Q7S623_9BURK</name>